<evidence type="ECO:0000313" key="3">
    <source>
        <dbReference type="Proteomes" id="UP001362999"/>
    </source>
</evidence>
<proteinExistence type="predicted"/>
<name>A0AAV9ZL42_9AGAR</name>
<gene>
    <name evidence="2" type="ORF">R3P38DRAFT_3450931</name>
</gene>
<comment type="caution">
    <text evidence="2">The sequence shown here is derived from an EMBL/GenBank/DDBJ whole genome shotgun (WGS) entry which is preliminary data.</text>
</comment>
<feature type="compositionally biased region" description="Low complexity" evidence="1">
    <location>
        <begin position="519"/>
        <end position="548"/>
    </location>
</feature>
<dbReference type="Proteomes" id="UP001362999">
    <property type="component" value="Unassembled WGS sequence"/>
</dbReference>
<reference evidence="2 3" key="1">
    <citation type="journal article" date="2024" name="J Genomics">
        <title>Draft genome sequencing and assembly of Favolaschia claudopus CIRM-BRFM 2984 isolated from oak limbs.</title>
        <authorList>
            <person name="Navarro D."/>
            <person name="Drula E."/>
            <person name="Chaduli D."/>
            <person name="Cazenave R."/>
            <person name="Ahrendt S."/>
            <person name="Wang J."/>
            <person name="Lipzen A."/>
            <person name="Daum C."/>
            <person name="Barry K."/>
            <person name="Grigoriev I.V."/>
            <person name="Favel A."/>
            <person name="Rosso M.N."/>
            <person name="Martin F."/>
        </authorList>
    </citation>
    <scope>NUCLEOTIDE SEQUENCE [LARGE SCALE GENOMIC DNA]</scope>
    <source>
        <strain evidence="2 3">CIRM-BRFM 2984</strain>
    </source>
</reference>
<feature type="compositionally biased region" description="Polar residues" evidence="1">
    <location>
        <begin position="394"/>
        <end position="406"/>
    </location>
</feature>
<accession>A0AAV9ZL42</accession>
<feature type="compositionally biased region" description="Low complexity" evidence="1">
    <location>
        <begin position="263"/>
        <end position="277"/>
    </location>
</feature>
<dbReference type="AlphaFoldDB" id="A0AAV9ZL42"/>
<feature type="compositionally biased region" description="Polar residues" evidence="1">
    <location>
        <begin position="433"/>
        <end position="466"/>
    </location>
</feature>
<feature type="compositionally biased region" description="Polar residues" evidence="1">
    <location>
        <begin position="278"/>
        <end position="292"/>
    </location>
</feature>
<feature type="compositionally biased region" description="Polar residues" evidence="1">
    <location>
        <begin position="493"/>
        <end position="503"/>
    </location>
</feature>
<keyword evidence="3" id="KW-1185">Reference proteome</keyword>
<dbReference type="EMBL" id="JAWWNJ010000133">
    <property type="protein sequence ID" value="KAK6984949.1"/>
    <property type="molecule type" value="Genomic_DNA"/>
</dbReference>
<feature type="region of interest" description="Disordered" evidence="1">
    <location>
        <begin position="244"/>
        <end position="308"/>
    </location>
</feature>
<feature type="region of interest" description="Disordered" evidence="1">
    <location>
        <begin position="341"/>
        <end position="562"/>
    </location>
</feature>
<feature type="region of interest" description="Disordered" evidence="1">
    <location>
        <begin position="755"/>
        <end position="783"/>
    </location>
</feature>
<feature type="compositionally biased region" description="Low complexity" evidence="1">
    <location>
        <begin position="376"/>
        <end position="393"/>
    </location>
</feature>
<feature type="compositionally biased region" description="Low complexity" evidence="1">
    <location>
        <begin position="407"/>
        <end position="419"/>
    </location>
</feature>
<evidence type="ECO:0000313" key="2">
    <source>
        <dbReference type="EMBL" id="KAK6984949.1"/>
    </source>
</evidence>
<evidence type="ECO:0000256" key="1">
    <source>
        <dbReference type="SAM" id="MobiDB-lite"/>
    </source>
</evidence>
<sequence>MNCQFSFGPNRSYFCSAGTVYAWSPKNLPPPLARLLEDNAHPQAIDIPYDVAFPMEPGLYALCWKTRTGEDWFEDGRLGPRYHRLARFVKNVSTKGPGLHTTLTVFGPNSSFFSHSPTGYCWQNIPPELEDDIHGAMKLRRPTCVALGVQGAYIVLYNDGTIVFDLRGQYPLVEKIIRNPQEAARRRGVMYIALNPFIPGEFYAVYGDASASWNFPTAWTADVTAISMEIKPMPVAVVPAPTPPKPLPTSPPAVEVSLGGTGPPSVSSGSVGRPPSTISTMSGGRPPSTVSMNGGRPPSTISMGGTSVAPAATPVQAQMVASTLAQTVAPTATATQASSLPLAQMPSPSPVAHAPTPPPSQQPMALAQMPTPSPTPAQTQAQAQAHHIQHQGANTQQPIPTMHTGQSNPSVPNYSPSVSHAQMPTAPTAGHPQIQNPSANIQQPVPSMPTGESVSSIPNHFVSPSQDGLAPQPTAAMPLQPTFTSGGGVPTANAVSSTSQPHTYASHPTPAPIQPTFTGGSVSSLPSQSVSSVSSAASGSVGGHAVPSQPAPFQPTFTGGSVSSAMNHIAQSLHGQSTPPPIQPAFTGGSISSMSSHVVSPSPAPIQPTYTGGTGTLSGVASSASNAVSAGVHSVSSAASNAVSAGIHSVGHAVSASFDSLEAHITNNGNGDSPPPAYAPIQEATTMSAGVGPIVTSPVQMNYIPQQPAYVPVGHAVSASSASSQTPPQTYSANFHPQPPQSYATIGNNMHPLPRPPIHHAHTQPVSGATHPLPSPPTPSNKLTWQEGLALGLKAASGVNKIVGAFTDNNTTNYGGSDSGNVMTMGLQAASGLGKIVGAIGNSANNNNNNAVAQYQQYQNTQNQGFDLSGLGTVLDQVVMQETVYDASGGGVLVQETDTVYDLSDGNGNEIVVEVDTTTTIAY</sequence>
<protein>
    <submittedName>
        <fullName evidence="2">Uncharacterized protein</fullName>
    </submittedName>
</protein>
<organism evidence="2 3">
    <name type="scientific">Favolaschia claudopus</name>
    <dbReference type="NCBI Taxonomy" id="2862362"/>
    <lineage>
        <taxon>Eukaryota</taxon>
        <taxon>Fungi</taxon>
        <taxon>Dikarya</taxon>
        <taxon>Basidiomycota</taxon>
        <taxon>Agaricomycotina</taxon>
        <taxon>Agaricomycetes</taxon>
        <taxon>Agaricomycetidae</taxon>
        <taxon>Agaricales</taxon>
        <taxon>Marasmiineae</taxon>
        <taxon>Mycenaceae</taxon>
        <taxon>Favolaschia</taxon>
    </lineage>
</organism>